<dbReference type="GeneID" id="94847597"/>
<dbReference type="Gene3D" id="1.20.920.10">
    <property type="entry name" value="Bromodomain-like"/>
    <property type="match status" value="1"/>
</dbReference>
<dbReference type="InterPro" id="IPR001487">
    <property type="entry name" value="Bromodomain"/>
</dbReference>
<dbReference type="SMART" id="SM00297">
    <property type="entry name" value="BROMO"/>
    <property type="match status" value="1"/>
</dbReference>
<accession>A0A1J4J5I8</accession>
<evidence type="ECO:0000313" key="5">
    <source>
        <dbReference type="Proteomes" id="UP000179807"/>
    </source>
</evidence>
<gene>
    <name evidence="4" type="ORF">TRFO_39890</name>
</gene>
<protein>
    <submittedName>
        <fullName evidence="4">Bromodomain containing protein</fullName>
    </submittedName>
</protein>
<dbReference type="InterPro" id="IPR036427">
    <property type="entry name" value="Bromodomain-like_sf"/>
</dbReference>
<proteinExistence type="predicted"/>
<dbReference type="OrthoDB" id="21449at2759"/>
<dbReference type="RefSeq" id="XP_068347074.1">
    <property type="nucleotide sequence ID" value="XM_068512893.1"/>
</dbReference>
<dbReference type="PRINTS" id="PR00503">
    <property type="entry name" value="BROMODOMAIN"/>
</dbReference>
<dbReference type="EMBL" id="MLAK01001363">
    <property type="protein sequence ID" value="OHS93937.1"/>
    <property type="molecule type" value="Genomic_DNA"/>
</dbReference>
<keyword evidence="1 2" id="KW-0103">Bromodomain</keyword>
<sequence>MKGNVLSLCLDYTQKLIDNPLCSEFVNPVYFPNPTLDKEYRQIVKKPMDLSTVRSNLKEREHFKDQEDWANNIRLIFQNAMLFNPPDTFIHGLAKYLLDKFENFYSKMKFLTPASYVQRSTQLYANYLEILSHPPASSSIKIDTPLIENCGPGFEESSLEILMKKLNKISDAQTFNEIQQIIQYRAIDGQDCVVDIGSLSQDTIAKLWEYVRKYEGQQTSNKEESKTTKNEDNN</sequence>
<dbReference type="SUPFAM" id="SSF47370">
    <property type="entry name" value="Bromodomain"/>
    <property type="match status" value="1"/>
</dbReference>
<evidence type="ECO:0000256" key="2">
    <source>
        <dbReference type="PROSITE-ProRule" id="PRU00035"/>
    </source>
</evidence>
<dbReference type="PANTHER" id="PTHR45926">
    <property type="entry name" value="OSJNBA0053K19.4 PROTEIN"/>
    <property type="match status" value="1"/>
</dbReference>
<evidence type="ECO:0000313" key="4">
    <source>
        <dbReference type="EMBL" id="OHS93937.1"/>
    </source>
</evidence>
<name>A0A1J4J5I8_9EUKA</name>
<evidence type="ECO:0000259" key="3">
    <source>
        <dbReference type="PROSITE" id="PS50014"/>
    </source>
</evidence>
<evidence type="ECO:0000256" key="1">
    <source>
        <dbReference type="ARBA" id="ARBA00023117"/>
    </source>
</evidence>
<dbReference type="Proteomes" id="UP000179807">
    <property type="component" value="Unassembled WGS sequence"/>
</dbReference>
<comment type="caution">
    <text evidence="4">The sequence shown here is derived from an EMBL/GenBank/DDBJ whole genome shotgun (WGS) entry which is preliminary data.</text>
</comment>
<reference evidence="4" key="1">
    <citation type="submission" date="2016-10" db="EMBL/GenBank/DDBJ databases">
        <authorList>
            <person name="Benchimol M."/>
            <person name="Almeida L.G."/>
            <person name="Vasconcelos A.T."/>
            <person name="Perreira-Neves A."/>
            <person name="Rosa I.A."/>
            <person name="Tasca T."/>
            <person name="Bogo M.R."/>
            <person name="de Souza W."/>
        </authorList>
    </citation>
    <scope>NUCLEOTIDE SEQUENCE [LARGE SCALE GENOMIC DNA]</scope>
    <source>
        <strain evidence="4">K</strain>
    </source>
</reference>
<feature type="domain" description="Bromo" evidence="3">
    <location>
        <begin position="17"/>
        <end position="91"/>
    </location>
</feature>
<dbReference type="VEuPathDB" id="TrichDB:TRFO_39890"/>
<dbReference type="AlphaFoldDB" id="A0A1J4J5I8"/>
<dbReference type="Pfam" id="PF00439">
    <property type="entry name" value="Bromodomain"/>
    <property type="match status" value="1"/>
</dbReference>
<organism evidence="4 5">
    <name type="scientific">Tritrichomonas foetus</name>
    <dbReference type="NCBI Taxonomy" id="1144522"/>
    <lineage>
        <taxon>Eukaryota</taxon>
        <taxon>Metamonada</taxon>
        <taxon>Parabasalia</taxon>
        <taxon>Tritrichomonadida</taxon>
        <taxon>Tritrichomonadidae</taxon>
        <taxon>Tritrichomonas</taxon>
    </lineage>
</organism>
<dbReference type="PROSITE" id="PS50014">
    <property type="entry name" value="BROMODOMAIN_2"/>
    <property type="match status" value="1"/>
</dbReference>
<keyword evidence="5" id="KW-1185">Reference proteome</keyword>